<keyword evidence="1" id="KW-0472">Membrane</keyword>
<keyword evidence="3" id="KW-1185">Reference proteome</keyword>
<dbReference type="GeneID" id="92043320"/>
<protein>
    <submittedName>
        <fullName evidence="2">Uncharacterized protein</fullName>
    </submittedName>
</protein>
<keyword evidence="1" id="KW-1133">Transmembrane helix</keyword>
<evidence type="ECO:0000313" key="2">
    <source>
        <dbReference type="EMBL" id="KAK8084674.1"/>
    </source>
</evidence>
<gene>
    <name evidence="2" type="ORF">PG997_005945</name>
</gene>
<name>A0ABR1WME9_9PEZI</name>
<sequence>MASGRFVDPMTLLRVTPLVTSTAAVMFSVDQYLFLDNLLAPPHREQMNELVPSYYKTFFRKGIWVIMTAYPLSIATGIANVYRSSGGTTVAAKLSDGNNGAGRWYAAGAALAFAHYAFVPSIMYKVQALFEGEGKGEGEQGPQAVAGRPPGEVGAGGCALVALLRDGLPQVSWAPVKKGWVGV</sequence>
<organism evidence="2 3">
    <name type="scientific">Apiospora hydei</name>
    <dbReference type="NCBI Taxonomy" id="1337664"/>
    <lineage>
        <taxon>Eukaryota</taxon>
        <taxon>Fungi</taxon>
        <taxon>Dikarya</taxon>
        <taxon>Ascomycota</taxon>
        <taxon>Pezizomycotina</taxon>
        <taxon>Sordariomycetes</taxon>
        <taxon>Xylariomycetidae</taxon>
        <taxon>Amphisphaeriales</taxon>
        <taxon>Apiosporaceae</taxon>
        <taxon>Apiospora</taxon>
    </lineage>
</organism>
<dbReference type="RefSeq" id="XP_066669183.1">
    <property type="nucleotide sequence ID" value="XM_066810260.1"/>
</dbReference>
<evidence type="ECO:0000313" key="3">
    <source>
        <dbReference type="Proteomes" id="UP001433268"/>
    </source>
</evidence>
<evidence type="ECO:0000256" key="1">
    <source>
        <dbReference type="SAM" id="Phobius"/>
    </source>
</evidence>
<proteinExistence type="predicted"/>
<dbReference type="Proteomes" id="UP001433268">
    <property type="component" value="Unassembled WGS sequence"/>
</dbReference>
<comment type="caution">
    <text evidence="2">The sequence shown here is derived from an EMBL/GenBank/DDBJ whole genome shotgun (WGS) entry which is preliminary data.</text>
</comment>
<feature type="transmembrane region" description="Helical" evidence="1">
    <location>
        <begin position="102"/>
        <end position="119"/>
    </location>
</feature>
<dbReference type="EMBL" id="JAQQWN010000005">
    <property type="protein sequence ID" value="KAK8084674.1"/>
    <property type="molecule type" value="Genomic_DNA"/>
</dbReference>
<feature type="transmembrane region" description="Helical" evidence="1">
    <location>
        <begin position="63"/>
        <end position="82"/>
    </location>
</feature>
<reference evidence="2 3" key="1">
    <citation type="submission" date="2023-01" db="EMBL/GenBank/DDBJ databases">
        <title>Analysis of 21 Apiospora genomes using comparative genomics revels a genus with tremendous synthesis potential of carbohydrate active enzymes and secondary metabolites.</title>
        <authorList>
            <person name="Sorensen T."/>
        </authorList>
    </citation>
    <scope>NUCLEOTIDE SEQUENCE [LARGE SCALE GENOMIC DNA]</scope>
    <source>
        <strain evidence="2 3">CBS 114990</strain>
    </source>
</reference>
<accession>A0ABR1WME9</accession>
<keyword evidence="1" id="KW-0812">Transmembrane</keyword>